<accession>A0A3D8Q970</accession>
<dbReference type="InterPro" id="IPR001138">
    <property type="entry name" value="Zn2Cys6_DnaBD"/>
</dbReference>
<dbReference type="GO" id="GO:0000981">
    <property type="term" value="F:DNA-binding transcription factor activity, RNA polymerase II-specific"/>
    <property type="evidence" value="ECO:0007669"/>
    <property type="project" value="InterPro"/>
</dbReference>
<dbReference type="GO" id="GO:0008270">
    <property type="term" value="F:zinc ion binding"/>
    <property type="evidence" value="ECO:0007669"/>
    <property type="project" value="InterPro"/>
</dbReference>
<evidence type="ECO:0000259" key="2">
    <source>
        <dbReference type="PROSITE" id="PS50048"/>
    </source>
</evidence>
<dbReference type="Gene3D" id="4.10.240.10">
    <property type="entry name" value="Zn(2)-C6 fungal-type DNA-binding domain"/>
    <property type="match status" value="1"/>
</dbReference>
<reference evidence="3 4" key="1">
    <citation type="journal article" date="2018" name="IMA Fungus">
        <title>IMA Genome-F 9: Draft genome sequence of Annulohypoxylon stygium, Aspergillus mulundensis, Berkeleyomyces basicola (syn. Thielaviopsis basicola), Ceratocystis smalleyi, two Cercospora beticola strains, Coleophoma cylindrospora, Fusarium fracticaudum, Phialophora cf. hyalina, and Morchella septimelata.</title>
        <authorList>
            <person name="Wingfield B.D."/>
            <person name="Bills G.F."/>
            <person name="Dong Y."/>
            <person name="Huang W."/>
            <person name="Nel W.J."/>
            <person name="Swalarsk-Parry B.S."/>
            <person name="Vaghefi N."/>
            <person name="Wilken P.M."/>
            <person name="An Z."/>
            <person name="de Beer Z.W."/>
            <person name="De Vos L."/>
            <person name="Chen L."/>
            <person name="Duong T.A."/>
            <person name="Gao Y."/>
            <person name="Hammerbacher A."/>
            <person name="Kikkert J.R."/>
            <person name="Li Y."/>
            <person name="Li H."/>
            <person name="Li K."/>
            <person name="Li Q."/>
            <person name="Liu X."/>
            <person name="Ma X."/>
            <person name="Naidoo K."/>
            <person name="Pethybridge S.J."/>
            <person name="Sun J."/>
            <person name="Steenkamp E.T."/>
            <person name="van der Nest M.A."/>
            <person name="van Wyk S."/>
            <person name="Wingfield M.J."/>
            <person name="Xiong C."/>
            <person name="Yue Q."/>
            <person name="Zhang X."/>
        </authorList>
    </citation>
    <scope>NUCLEOTIDE SEQUENCE [LARGE SCALE GENOMIC DNA]</scope>
    <source>
        <strain evidence="3 4">BP6252</strain>
    </source>
</reference>
<dbReference type="AlphaFoldDB" id="A0A3D8Q970"/>
<dbReference type="Proteomes" id="UP000256645">
    <property type="component" value="Unassembled WGS sequence"/>
</dbReference>
<comment type="caution">
    <text evidence="3">The sequence shown here is derived from an EMBL/GenBank/DDBJ whole genome shotgun (WGS) entry which is preliminary data.</text>
</comment>
<organism evidence="3 4">
    <name type="scientific">Coleophoma cylindrospora</name>
    <dbReference type="NCBI Taxonomy" id="1849047"/>
    <lineage>
        <taxon>Eukaryota</taxon>
        <taxon>Fungi</taxon>
        <taxon>Dikarya</taxon>
        <taxon>Ascomycota</taxon>
        <taxon>Pezizomycotina</taxon>
        <taxon>Leotiomycetes</taxon>
        <taxon>Helotiales</taxon>
        <taxon>Dermateaceae</taxon>
        <taxon>Coleophoma</taxon>
    </lineage>
</organism>
<sequence length="534" mass="59883">MVGLSGRSKGTESSWPDREHAHVPYIGCRTCRRRKIKCDERQPLCARCERGGWTCYGFDREVSFVNENYRAKRRSQKQAAIRAKNFEGECKTTQPSAPESGCSIPQGSGEEGNCLNGVQSSPSINGIVVWKPQLMVMPADCTMQLCPELSLSAFKNDIRISFTLAKLFSGDRDVVEWLSLGYNSGVDYINSGALKALSSAFYGRLNHDIQSENEARTHYVGVLRRLGRAIGNDESMSLDVLVSSMTLSCYEMIASSSFGPSLLHAGGVGRLIEARGPKRHRGRFEVSILESMRVSIILKGMVDRKRTFLERQEWKTIPWTSHSVQNPMTKLVQDIMCDVPGLLEDFDNVFAPDISPRDHKMRLGQLKANLEYHLCLLFDWRAAWELEYPNCCYERLPQVTDGPFSTVLYFYDFEVCIGLMLYHAMVLITTELGIALVGADFNHTIFAQRTNFVCTNPLLQPPGASLYDGAVEICRSVDYHLSPPHESAGAYCIAFPLKKAHDELPPGSLEHKWVEDLMHVIARQSGFLSLQSVL</sequence>
<keyword evidence="4" id="KW-1185">Reference proteome</keyword>
<proteinExistence type="predicted"/>
<evidence type="ECO:0000256" key="1">
    <source>
        <dbReference type="ARBA" id="ARBA00023242"/>
    </source>
</evidence>
<dbReference type="PROSITE" id="PS00463">
    <property type="entry name" value="ZN2_CY6_FUNGAL_1"/>
    <property type="match status" value="1"/>
</dbReference>
<evidence type="ECO:0000313" key="3">
    <source>
        <dbReference type="EMBL" id="RDW58207.1"/>
    </source>
</evidence>
<protein>
    <recommendedName>
        <fullName evidence="2">Zn(2)-C6 fungal-type domain-containing protein</fullName>
    </recommendedName>
</protein>
<dbReference type="SUPFAM" id="SSF57701">
    <property type="entry name" value="Zn2/Cys6 DNA-binding domain"/>
    <property type="match status" value="1"/>
</dbReference>
<dbReference type="EMBL" id="PDLM01000018">
    <property type="protein sequence ID" value="RDW58207.1"/>
    <property type="molecule type" value="Genomic_DNA"/>
</dbReference>
<dbReference type="InterPro" id="IPR036864">
    <property type="entry name" value="Zn2-C6_fun-type_DNA-bd_sf"/>
</dbReference>
<gene>
    <name evidence="3" type="ORF">BP6252_13618</name>
</gene>
<dbReference type="PANTHER" id="PTHR38111:SF2">
    <property type="entry name" value="FINGER DOMAIN PROTEIN, PUTATIVE (AFU_ORTHOLOGUE AFUA_1G01560)-RELATED"/>
    <property type="match status" value="1"/>
</dbReference>
<feature type="domain" description="Zn(2)-C6 fungal-type" evidence="2">
    <location>
        <begin position="27"/>
        <end position="55"/>
    </location>
</feature>
<dbReference type="OrthoDB" id="3525185at2759"/>
<dbReference type="STRING" id="1849047.A0A3D8Q970"/>
<dbReference type="InterPro" id="IPR053178">
    <property type="entry name" value="Osmoadaptation_assoc"/>
</dbReference>
<name>A0A3D8Q970_9HELO</name>
<dbReference type="SMART" id="SM00066">
    <property type="entry name" value="GAL4"/>
    <property type="match status" value="1"/>
</dbReference>
<dbReference type="CDD" id="cd00067">
    <property type="entry name" value="GAL4"/>
    <property type="match status" value="1"/>
</dbReference>
<dbReference type="PANTHER" id="PTHR38111">
    <property type="entry name" value="ZN(2)-C6 FUNGAL-TYPE DOMAIN-CONTAINING PROTEIN-RELATED"/>
    <property type="match status" value="1"/>
</dbReference>
<keyword evidence="1" id="KW-0539">Nucleus</keyword>
<dbReference type="Pfam" id="PF00172">
    <property type="entry name" value="Zn_clus"/>
    <property type="match status" value="1"/>
</dbReference>
<evidence type="ECO:0000313" key="4">
    <source>
        <dbReference type="Proteomes" id="UP000256645"/>
    </source>
</evidence>
<dbReference type="PROSITE" id="PS50048">
    <property type="entry name" value="ZN2_CY6_FUNGAL_2"/>
    <property type="match status" value="1"/>
</dbReference>